<dbReference type="EMBL" id="CP060636">
    <property type="protein sequence ID" value="QNM11771.1"/>
    <property type="molecule type" value="Genomic_DNA"/>
</dbReference>
<dbReference type="RefSeq" id="WP_117452081.1">
    <property type="nucleotide sequence ID" value="NZ_CP060636.1"/>
</dbReference>
<dbReference type="Proteomes" id="UP000515856">
    <property type="component" value="Chromosome"/>
</dbReference>
<dbReference type="KEGG" id="ehn:H9Q80_16210"/>
<evidence type="ECO:0000313" key="2">
    <source>
        <dbReference type="Proteomes" id="UP000515856"/>
    </source>
</evidence>
<accession>A0A7G9GLT9</accession>
<gene>
    <name evidence="1" type="ORF">H9Q80_16210</name>
</gene>
<evidence type="ECO:0000313" key="1">
    <source>
        <dbReference type="EMBL" id="QNM11771.1"/>
    </source>
</evidence>
<name>A0A7G9GLT9_9FIRM</name>
<reference evidence="1 2" key="1">
    <citation type="submission" date="2020-08" db="EMBL/GenBank/DDBJ databases">
        <authorList>
            <person name="Liu C."/>
            <person name="Sun Q."/>
        </authorList>
    </citation>
    <scope>NUCLEOTIDE SEQUENCE [LARGE SCALE GENOMIC DNA]</scope>
    <source>
        <strain evidence="1 2">NSJ-61</strain>
    </source>
</reference>
<proteinExistence type="predicted"/>
<organism evidence="1 2">
    <name type="scientific">[Eubacterium] hominis</name>
    <dbReference type="NCBI Taxonomy" id="2764325"/>
    <lineage>
        <taxon>Bacteria</taxon>
        <taxon>Bacillati</taxon>
        <taxon>Bacillota</taxon>
        <taxon>Erysipelotrichia</taxon>
        <taxon>Erysipelotrichales</taxon>
        <taxon>Erysipelotrichaceae</taxon>
        <taxon>Amedibacillus</taxon>
    </lineage>
</organism>
<sequence>MNNEQYDFAKLQSKLDYYKHEYYSECDRSEKLERALDKACERIAIMCLTYTDCDDPICPLQEDNCQRDCKSKEAWKEWCLIDE</sequence>
<keyword evidence="2" id="KW-1185">Reference proteome</keyword>
<dbReference type="AlphaFoldDB" id="A0A7G9GLT9"/>
<protein>
    <submittedName>
        <fullName evidence="1">Uncharacterized protein</fullName>
    </submittedName>
</protein>